<proteinExistence type="predicted"/>
<name>A0AAW1TD53_9CHLO</name>
<comment type="caution">
    <text evidence="1">The sequence shown here is derived from an EMBL/GenBank/DDBJ whole genome shotgun (WGS) entry which is preliminary data.</text>
</comment>
<sequence length="242" mass="26678">MMLSEESASTGSIQTSFSCLYQVHAGFKQAIHAAPTVCAKLQARCALPQGKLCNDWMLTGIVRILEGEMGQHLDGALTCTVDDNTDYLAALTDRCTATREVLKAQLMERKQAKLASRRSSNVMTCCTYQRIGKPLHLDTNSPTLIRLANGQVDFPGLSTLRRSVESGNIAICHQGLQLIYGELLASPESLDGYPIPQQMKWWLLENVGSTAVGFFSYCHGDMIITSDLYLKTALLKDEQRID</sequence>
<accession>A0AAW1TD53</accession>
<keyword evidence="2" id="KW-1185">Reference proteome</keyword>
<dbReference type="EMBL" id="JALJOV010000083">
    <property type="protein sequence ID" value="KAK9867505.1"/>
    <property type="molecule type" value="Genomic_DNA"/>
</dbReference>
<dbReference type="AlphaFoldDB" id="A0AAW1TD53"/>
<reference evidence="1 2" key="1">
    <citation type="journal article" date="2024" name="Nat. Commun.">
        <title>Phylogenomics reveals the evolutionary origins of lichenization in chlorophyte algae.</title>
        <authorList>
            <person name="Puginier C."/>
            <person name="Libourel C."/>
            <person name="Otte J."/>
            <person name="Skaloud P."/>
            <person name="Haon M."/>
            <person name="Grisel S."/>
            <person name="Petersen M."/>
            <person name="Berrin J.G."/>
            <person name="Delaux P.M."/>
            <person name="Dal Grande F."/>
            <person name="Keller J."/>
        </authorList>
    </citation>
    <scope>NUCLEOTIDE SEQUENCE [LARGE SCALE GENOMIC DNA]</scope>
    <source>
        <strain evidence="1 2">SAG 2523</strain>
    </source>
</reference>
<gene>
    <name evidence="1" type="ORF">WJX84_008221</name>
</gene>
<evidence type="ECO:0000313" key="2">
    <source>
        <dbReference type="Proteomes" id="UP001485043"/>
    </source>
</evidence>
<evidence type="ECO:0000313" key="1">
    <source>
        <dbReference type="EMBL" id="KAK9867505.1"/>
    </source>
</evidence>
<dbReference type="Proteomes" id="UP001485043">
    <property type="component" value="Unassembled WGS sequence"/>
</dbReference>
<organism evidence="1 2">
    <name type="scientific">Apatococcus fuscideae</name>
    <dbReference type="NCBI Taxonomy" id="2026836"/>
    <lineage>
        <taxon>Eukaryota</taxon>
        <taxon>Viridiplantae</taxon>
        <taxon>Chlorophyta</taxon>
        <taxon>core chlorophytes</taxon>
        <taxon>Trebouxiophyceae</taxon>
        <taxon>Chlorellales</taxon>
        <taxon>Chlorellaceae</taxon>
        <taxon>Apatococcus</taxon>
    </lineage>
</organism>
<protein>
    <submittedName>
        <fullName evidence="1">Uncharacterized protein</fullName>
    </submittedName>
</protein>